<evidence type="ECO:0000256" key="9">
    <source>
        <dbReference type="ARBA" id="ARBA00051693"/>
    </source>
</evidence>
<evidence type="ECO:0000313" key="12">
    <source>
        <dbReference type="EMBL" id="KAA8496008.1"/>
    </source>
</evidence>
<dbReference type="InterPro" id="IPR000719">
    <property type="entry name" value="Prot_kinase_dom"/>
</dbReference>
<keyword evidence="1" id="KW-0808">Transferase</keyword>
<dbReference type="PANTHER" id="PTHR48013:SF9">
    <property type="entry name" value="DUAL SPECIFICITY MITOGEN-ACTIVATED PROTEIN KINASE KINASE 5"/>
    <property type="match status" value="1"/>
</dbReference>
<feature type="region of interest" description="Disordered" evidence="10">
    <location>
        <begin position="1"/>
        <end position="38"/>
    </location>
</feature>
<evidence type="ECO:0000256" key="10">
    <source>
        <dbReference type="SAM" id="MobiDB-lite"/>
    </source>
</evidence>
<keyword evidence="4" id="KW-0067">ATP-binding</keyword>
<evidence type="ECO:0000256" key="1">
    <source>
        <dbReference type="ARBA" id="ARBA00022679"/>
    </source>
</evidence>
<evidence type="ECO:0000313" key="13">
    <source>
        <dbReference type="Proteomes" id="UP000324585"/>
    </source>
</evidence>
<dbReference type="PROSITE" id="PS50011">
    <property type="entry name" value="PROTEIN_KINASE_DOM"/>
    <property type="match status" value="1"/>
</dbReference>
<comment type="catalytic activity">
    <reaction evidence="7">
        <text>L-seryl-[protein] + ATP = O-phospho-L-seryl-[protein] + ADP + H(+)</text>
        <dbReference type="Rhea" id="RHEA:17989"/>
        <dbReference type="Rhea" id="RHEA-COMP:9863"/>
        <dbReference type="Rhea" id="RHEA-COMP:11604"/>
        <dbReference type="ChEBI" id="CHEBI:15378"/>
        <dbReference type="ChEBI" id="CHEBI:29999"/>
        <dbReference type="ChEBI" id="CHEBI:30616"/>
        <dbReference type="ChEBI" id="CHEBI:83421"/>
        <dbReference type="ChEBI" id="CHEBI:456216"/>
        <dbReference type="EC" id="2.7.12.2"/>
    </reaction>
</comment>
<dbReference type="Gene3D" id="3.30.200.20">
    <property type="entry name" value="Phosphorylase Kinase, domain 1"/>
    <property type="match status" value="1"/>
</dbReference>
<dbReference type="InterPro" id="IPR008271">
    <property type="entry name" value="Ser/Thr_kinase_AS"/>
</dbReference>
<feature type="domain" description="Protein kinase" evidence="11">
    <location>
        <begin position="315"/>
        <end position="568"/>
    </location>
</feature>
<evidence type="ECO:0000256" key="4">
    <source>
        <dbReference type="ARBA" id="ARBA00022840"/>
    </source>
</evidence>
<evidence type="ECO:0000256" key="2">
    <source>
        <dbReference type="ARBA" id="ARBA00022741"/>
    </source>
</evidence>
<dbReference type="Pfam" id="PF00069">
    <property type="entry name" value="Pkinase"/>
    <property type="match status" value="1"/>
</dbReference>
<feature type="region of interest" description="Disordered" evidence="10">
    <location>
        <begin position="593"/>
        <end position="615"/>
    </location>
</feature>
<accession>A0A5J4YY03</accession>
<dbReference type="GO" id="GO:0004708">
    <property type="term" value="F:MAP kinase kinase activity"/>
    <property type="evidence" value="ECO:0007669"/>
    <property type="project" value="UniProtKB-EC"/>
</dbReference>
<sequence>MQPVRELGQQKSARSVGSRNNDSAVSMGGSMVSERSSDPLEGIDVELVQEERVDGQAGEFDYFTDEGNDDLQMPKFEEMDRISFIHRLNEPIVIELSTPIEAPATMEVAPMGNRTQSKVLRFFARMMRKPSTEFLPAISPRGNHSSSKKSLAHGEADDAHLNQSSVVTPPAPQKKEFMSPAKRGDFDDLFMLPDENGFDDIEITQELKPVASPGTTQASGATAVGQKLRISKSQIMDGEGDSVPPGGFGHGRVRFGSRRLESRESEAIDTSSGSQNASVLGAIPRGLTTLNQPKEKQQPKKRYLREIVVRGPEELEHTCLLGRGIQGSVYDSVHKPTGYHLAVKVEQITKAQSHRILLRREIGVQYMLKNKHIVQFYGSFYNAEEEQVLTLLEMMDGGSLYSACNFLGPTPEAAISQITMHCLEGLRFIHGLGFMHRDIKTQNLLVSISQGLIKLTDFGHAKPNQMGNTFAGTIEYMSPERLNNQSYTYAADIWSLGLCVVELFYGRHPFPSRPVYWDFIESASSGDVLFNELETKASDDLLHFVNLCTKIHPSERPRAEVLLFHPFIRRYKYDYEALDKWLGALKAAIAAKEASRPGAGKPMSDPAASPIGPQS</sequence>
<dbReference type="InterPro" id="IPR011009">
    <property type="entry name" value="Kinase-like_dom_sf"/>
</dbReference>
<dbReference type="AlphaFoldDB" id="A0A5J4YY03"/>
<comment type="catalytic activity">
    <reaction evidence="9">
        <text>L-tyrosyl-[protein] + ATP = O-phospho-L-tyrosyl-[protein] + ADP + H(+)</text>
        <dbReference type="Rhea" id="RHEA:10596"/>
        <dbReference type="Rhea" id="RHEA-COMP:10136"/>
        <dbReference type="Rhea" id="RHEA-COMP:20101"/>
        <dbReference type="ChEBI" id="CHEBI:15378"/>
        <dbReference type="ChEBI" id="CHEBI:30616"/>
        <dbReference type="ChEBI" id="CHEBI:46858"/>
        <dbReference type="ChEBI" id="CHEBI:61978"/>
        <dbReference type="ChEBI" id="CHEBI:456216"/>
        <dbReference type="EC" id="2.7.12.2"/>
    </reaction>
</comment>
<evidence type="ECO:0000256" key="7">
    <source>
        <dbReference type="ARBA" id="ARBA00049014"/>
    </source>
</evidence>
<organism evidence="12 13">
    <name type="scientific">Porphyridium purpureum</name>
    <name type="common">Red alga</name>
    <name type="synonym">Porphyridium cruentum</name>
    <dbReference type="NCBI Taxonomy" id="35688"/>
    <lineage>
        <taxon>Eukaryota</taxon>
        <taxon>Rhodophyta</taxon>
        <taxon>Bangiophyceae</taxon>
        <taxon>Porphyridiales</taxon>
        <taxon>Porphyridiaceae</taxon>
        <taxon>Porphyridium</taxon>
    </lineage>
</organism>
<feature type="compositionally biased region" description="Polar residues" evidence="10">
    <location>
        <begin position="9"/>
        <end position="24"/>
    </location>
</feature>
<comment type="similarity">
    <text evidence="5">Belongs to the protein kinase superfamily. STE Ser/Thr protein kinase family. MAP kinase kinase subfamily.</text>
</comment>
<keyword evidence="2" id="KW-0547">Nucleotide-binding</keyword>
<dbReference type="EMBL" id="VRMN01000003">
    <property type="protein sequence ID" value="KAA8496008.1"/>
    <property type="molecule type" value="Genomic_DNA"/>
</dbReference>
<dbReference type="GO" id="GO:0005524">
    <property type="term" value="F:ATP binding"/>
    <property type="evidence" value="ECO:0007669"/>
    <property type="project" value="UniProtKB-KW"/>
</dbReference>
<evidence type="ECO:0000259" key="11">
    <source>
        <dbReference type="PROSITE" id="PS50011"/>
    </source>
</evidence>
<dbReference type="SMART" id="SM00220">
    <property type="entry name" value="S_TKc"/>
    <property type="match status" value="1"/>
</dbReference>
<evidence type="ECO:0000256" key="5">
    <source>
        <dbReference type="ARBA" id="ARBA00038035"/>
    </source>
</evidence>
<protein>
    <recommendedName>
        <fullName evidence="6">mitogen-activated protein kinase kinase</fullName>
        <ecNumber evidence="6">2.7.12.2</ecNumber>
    </recommendedName>
</protein>
<reference evidence="13" key="1">
    <citation type="journal article" date="2019" name="Nat. Commun.">
        <title>Expansion of phycobilisome linker gene families in mesophilic red algae.</title>
        <authorList>
            <person name="Lee J."/>
            <person name="Kim D."/>
            <person name="Bhattacharya D."/>
            <person name="Yoon H.S."/>
        </authorList>
    </citation>
    <scope>NUCLEOTIDE SEQUENCE [LARGE SCALE GENOMIC DNA]</scope>
    <source>
        <strain evidence="13">CCMP 1328</strain>
    </source>
</reference>
<evidence type="ECO:0000256" key="6">
    <source>
        <dbReference type="ARBA" id="ARBA00038999"/>
    </source>
</evidence>
<proteinExistence type="inferred from homology"/>
<dbReference type="OrthoDB" id="10252354at2759"/>
<gene>
    <name evidence="12" type="ORF">FVE85_2163</name>
</gene>
<dbReference type="PROSITE" id="PS00108">
    <property type="entry name" value="PROTEIN_KINASE_ST"/>
    <property type="match status" value="1"/>
</dbReference>
<feature type="region of interest" description="Disordered" evidence="10">
    <location>
        <begin position="134"/>
        <end position="180"/>
    </location>
</feature>
<dbReference type="Proteomes" id="UP000324585">
    <property type="component" value="Unassembled WGS sequence"/>
</dbReference>
<dbReference type="Gene3D" id="1.10.510.10">
    <property type="entry name" value="Transferase(Phosphotransferase) domain 1"/>
    <property type="match status" value="1"/>
</dbReference>
<evidence type="ECO:0000256" key="3">
    <source>
        <dbReference type="ARBA" id="ARBA00022777"/>
    </source>
</evidence>
<dbReference type="SUPFAM" id="SSF56112">
    <property type="entry name" value="Protein kinase-like (PK-like)"/>
    <property type="match status" value="1"/>
</dbReference>
<evidence type="ECO:0000256" key="8">
    <source>
        <dbReference type="ARBA" id="ARBA00049299"/>
    </source>
</evidence>
<name>A0A5J4YY03_PORPP</name>
<keyword evidence="13" id="KW-1185">Reference proteome</keyword>
<dbReference type="PANTHER" id="PTHR48013">
    <property type="entry name" value="DUAL SPECIFICITY MITOGEN-ACTIVATED PROTEIN KINASE KINASE 5-RELATED"/>
    <property type="match status" value="1"/>
</dbReference>
<keyword evidence="3 12" id="KW-0418">Kinase</keyword>
<dbReference type="OMA" id="HACIEED"/>
<feature type="region of interest" description="Disordered" evidence="10">
    <location>
        <begin position="259"/>
        <end position="300"/>
    </location>
</feature>
<comment type="caution">
    <text evidence="12">The sequence shown here is derived from an EMBL/GenBank/DDBJ whole genome shotgun (WGS) entry which is preliminary data.</text>
</comment>
<feature type="compositionally biased region" description="Polar residues" evidence="10">
    <location>
        <begin position="268"/>
        <end position="278"/>
    </location>
</feature>
<dbReference type="EC" id="2.7.12.2" evidence="6"/>
<comment type="catalytic activity">
    <reaction evidence="8">
        <text>L-threonyl-[protein] + ATP = O-phospho-L-threonyl-[protein] + ADP + H(+)</text>
        <dbReference type="Rhea" id="RHEA:46608"/>
        <dbReference type="Rhea" id="RHEA-COMP:11060"/>
        <dbReference type="Rhea" id="RHEA-COMP:11605"/>
        <dbReference type="ChEBI" id="CHEBI:15378"/>
        <dbReference type="ChEBI" id="CHEBI:30013"/>
        <dbReference type="ChEBI" id="CHEBI:30616"/>
        <dbReference type="ChEBI" id="CHEBI:61977"/>
        <dbReference type="ChEBI" id="CHEBI:456216"/>
        <dbReference type="EC" id="2.7.12.2"/>
    </reaction>
</comment>